<keyword evidence="8 13" id="KW-1133">Transmembrane helix</keyword>
<evidence type="ECO:0000256" key="5">
    <source>
        <dbReference type="ARBA" id="ARBA00022692"/>
    </source>
</evidence>
<name>A0A3B7MQ07_9BACT</name>
<evidence type="ECO:0000256" key="1">
    <source>
        <dbReference type="ARBA" id="ARBA00004141"/>
    </source>
</evidence>
<dbReference type="EMBL" id="CP032157">
    <property type="protein sequence ID" value="AXY76582.1"/>
    <property type="molecule type" value="Genomic_DNA"/>
</dbReference>
<evidence type="ECO:0000256" key="13">
    <source>
        <dbReference type="SAM" id="Phobius"/>
    </source>
</evidence>
<protein>
    <submittedName>
        <fullName evidence="14">DUF1211 domain-containing protein</fullName>
    </submittedName>
</protein>
<organism evidence="14 15">
    <name type="scientific">Paraflavitalea soli</name>
    <dbReference type="NCBI Taxonomy" id="2315862"/>
    <lineage>
        <taxon>Bacteria</taxon>
        <taxon>Pseudomonadati</taxon>
        <taxon>Bacteroidota</taxon>
        <taxon>Chitinophagia</taxon>
        <taxon>Chitinophagales</taxon>
        <taxon>Chitinophagaceae</taxon>
        <taxon>Paraflavitalea</taxon>
    </lineage>
</organism>
<dbReference type="PANTHER" id="PTHR31462:SF5">
    <property type="entry name" value="ENDOSOMAL_LYSOSOMAL PROTON CHANNEL TMEM175"/>
    <property type="match status" value="1"/>
</dbReference>
<comment type="subcellular location">
    <subcellularLocation>
        <location evidence="1">Membrane</location>
        <topology evidence="1">Multi-pass membrane protein</topology>
    </subcellularLocation>
</comment>
<keyword evidence="7" id="KW-0630">Potassium</keyword>
<evidence type="ECO:0000256" key="11">
    <source>
        <dbReference type="ARBA" id="ARBA00023303"/>
    </source>
</evidence>
<accession>A0A3B7MQ07</accession>
<dbReference type="InterPro" id="IPR010617">
    <property type="entry name" value="TMEM175-like"/>
</dbReference>
<keyword evidence="5 13" id="KW-0812">Transmembrane</keyword>
<evidence type="ECO:0000313" key="14">
    <source>
        <dbReference type="EMBL" id="AXY76582.1"/>
    </source>
</evidence>
<dbReference type="GO" id="GO:0016020">
    <property type="term" value="C:membrane"/>
    <property type="evidence" value="ECO:0007669"/>
    <property type="project" value="UniProtKB-SubCell"/>
</dbReference>
<dbReference type="GO" id="GO:0005267">
    <property type="term" value="F:potassium channel activity"/>
    <property type="evidence" value="ECO:0007669"/>
    <property type="project" value="UniProtKB-KW"/>
</dbReference>
<dbReference type="AlphaFoldDB" id="A0A3B7MQ07"/>
<keyword evidence="6" id="KW-0631">Potassium channel</keyword>
<evidence type="ECO:0000256" key="8">
    <source>
        <dbReference type="ARBA" id="ARBA00022989"/>
    </source>
</evidence>
<feature type="transmembrane region" description="Helical" evidence="13">
    <location>
        <begin position="172"/>
        <end position="189"/>
    </location>
</feature>
<keyword evidence="15" id="KW-1185">Reference proteome</keyword>
<dbReference type="Proteomes" id="UP000263900">
    <property type="component" value="Chromosome"/>
</dbReference>
<evidence type="ECO:0000256" key="2">
    <source>
        <dbReference type="ARBA" id="ARBA00006920"/>
    </source>
</evidence>
<evidence type="ECO:0000256" key="10">
    <source>
        <dbReference type="ARBA" id="ARBA00023136"/>
    </source>
</evidence>
<gene>
    <name evidence="14" type="ORF">D3H65_22410</name>
</gene>
<dbReference type="KEGG" id="pseg:D3H65_22410"/>
<feature type="transmembrane region" description="Helical" evidence="13">
    <location>
        <begin position="98"/>
        <end position="117"/>
    </location>
</feature>
<keyword evidence="3" id="KW-0813">Transport</keyword>
<dbReference type="PANTHER" id="PTHR31462">
    <property type="entry name" value="ENDOSOMAL/LYSOSOMAL POTASSIUM CHANNEL TMEM175"/>
    <property type="match status" value="1"/>
</dbReference>
<evidence type="ECO:0000256" key="4">
    <source>
        <dbReference type="ARBA" id="ARBA00022538"/>
    </source>
</evidence>
<evidence type="ECO:0000313" key="15">
    <source>
        <dbReference type="Proteomes" id="UP000263900"/>
    </source>
</evidence>
<feature type="transmembrane region" description="Helical" evidence="13">
    <location>
        <begin position="195"/>
        <end position="211"/>
    </location>
</feature>
<feature type="transmembrane region" description="Helical" evidence="13">
    <location>
        <begin position="18"/>
        <end position="38"/>
    </location>
</feature>
<keyword evidence="10 13" id="KW-0472">Membrane</keyword>
<dbReference type="GO" id="GO:0015252">
    <property type="term" value="F:proton channel activity"/>
    <property type="evidence" value="ECO:0007669"/>
    <property type="project" value="InterPro"/>
</dbReference>
<evidence type="ECO:0000256" key="12">
    <source>
        <dbReference type="ARBA" id="ARBA00034430"/>
    </source>
</evidence>
<dbReference type="Pfam" id="PF06736">
    <property type="entry name" value="TMEM175"/>
    <property type="match status" value="1"/>
</dbReference>
<dbReference type="OrthoDB" id="7626281at2"/>
<reference evidence="14 15" key="1">
    <citation type="submission" date="2018-09" db="EMBL/GenBank/DDBJ databases">
        <title>Genome sequencing of strain 6GH32-13.</title>
        <authorList>
            <person name="Weon H.-Y."/>
            <person name="Heo J."/>
            <person name="Kwon S.-W."/>
        </authorList>
    </citation>
    <scope>NUCLEOTIDE SEQUENCE [LARGE SCALE GENOMIC DNA]</scope>
    <source>
        <strain evidence="14 15">5GH32-13</strain>
    </source>
</reference>
<evidence type="ECO:0000256" key="7">
    <source>
        <dbReference type="ARBA" id="ARBA00022958"/>
    </source>
</evidence>
<feature type="transmembrane region" description="Helical" evidence="13">
    <location>
        <begin position="129"/>
        <end position="147"/>
    </location>
</feature>
<keyword evidence="9" id="KW-0406">Ion transport</keyword>
<keyword evidence="11" id="KW-0407">Ion channel</keyword>
<evidence type="ECO:0000256" key="6">
    <source>
        <dbReference type="ARBA" id="ARBA00022826"/>
    </source>
</evidence>
<evidence type="ECO:0000256" key="9">
    <source>
        <dbReference type="ARBA" id="ARBA00023065"/>
    </source>
</evidence>
<evidence type="ECO:0000256" key="3">
    <source>
        <dbReference type="ARBA" id="ARBA00022448"/>
    </source>
</evidence>
<comment type="catalytic activity">
    <reaction evidence="12">
        <text>K(+)(in) = K(+)(out)</text>
        <dbReference type="Rhea" id="RHEA:29463"/>
        <dbReference type="ChEBI" id="CHEBI:29103"/>
    </reaction>
</comment>
<proteinExistence type="inferred from homology"/>
<keyword evidence="4" id="KW-0633">Potassium transport</keyword>
<sequence>MDPFHNELKKEFQLERMILFSDAVFAIAITLLVIEIKVPELAEEHFTEKELLKSLGHLMPKIVGFLISFFLIGNYWMVHHRLFGYVVNYNKRLLWINLLFLLSIVLMPFSTGIFGEYSTPQGLYLKTPLIIYVLNICFIGFMLYRLWSYISNPVNQLAEHLPHPALVRVAKIRALLVPAIFLLSIPVSFIEPPFLSRYVFLLVFPIMRIIQKRADKKLKFQPQS</sequence>
<comment type="similarity">
    <text evidence="2">Belongs to the TMEM175 family.</text>
</comment>
<dbReference type="RefSeq" id="WP_119052459.1">
    <property type="nucleotide sequence ID" value="NZ_CP032157.1"/>
</dbReference>
<feature type="transmembrane region" description="Helical" evidence="13">
    <location>
        <begin position="58"/>
        <end position="77"/>
    </location>
</feature>